<dbReference type="NCBIfam" id="TIGR03440">
    <property type="entry name" value="egtB_TIGR03440"/>
    <property type="match status" value="1"/>
</dbReference>
<evidence type="ECO:0000256" key="3">
    <source>
        <dbReference type="ARBA" id="ARBA00037882"/>
    </source>
</evidence>
<protein>
    <submittedName>
        <fullName evidence="6">Ergothioneine biosynthesis protein EgtB</fullName>
    </submittedName>
</protein>
<dbReference type="RefSeq" id="WP_109824152.1">
    <property type="nucleotide sequence ID" value="NZ_QGKL01000039.1"/>
</dbReference>
<dbReference type="Pfam" id="PF03781">
    <property type="entry name" value="FGE-sulfatase"/>
    <property type="match status" value="1"/>
</dbReference>
<dbReference type="GO" id="GO:0052699">
    <property type="term" value="P:ergothioneine biosynthetic process"/>
    <property type="evidence" value="ECO:0007669"/>
    <property type="project" value="InterPro"/>
</dbReference>
<organism evidence="6 7">
    <name type="scientific">Leucothrix arctica</name>
    <dbReference type="NCBI Taxonomy" id="1481894"/>
    <lineage>
        <taxon>Bacteria</taxon>
        <taxon>Pseudomonadati</taxon>
        <taxon>Pseudomonadota</taxon>
        <taxon>Gammaproteobacteria</taxon>
        <taxon>Thiotrichales</taxon>
        <taxon>Thiotrichaceae</taxon>
        <taxon>Leucothrix</taxon>
    </lineage>
</organism>
<evidence type="ECO:0000259" key="4">
    <source>
        <dbReference type="Pfam" id="PF03781"/>
    </source>
</evidence>
<dbReference type="EMBL" id="QGKL01000039">
    <property type="protein sequence ID" value="PWQ94503.1"/>
    <property type="molecule type" value="Genomic_DNA"/>
</dbReference>
<evidence type="ECO:0000256" key="2">
    <source>
        <dbReference type="ARBA" id="ARBA00023004"/>
    </source>
</evidence>
<evidence type="ECO:0000313" key="6">
    <source>
        <dbReference type="EMBL" id="PWQ94503.1"/>
    </source>
</evidence>
<evidence type="ECO:0000259" key="5">
    <source>
        <dbReference type="Pfam" id="PF12867"/>
    </source>
</evidence>
<dbReference type="OrthoDB" id="9768004at2"/>
<feature type="domain" description="Sulfatase-modifying factor enzyme-like" evidence="4">
    <location>
        <begin position="182"/>
        <end position="310"/>
    </location>
</feature>
<comment type="pathway">
    <text evidence="3">Amino-acid biosynthesis; ergothioneine biosynthesis.</text>
</comment>
<dbReference type="Proteomes" id="UP000245506">
    <property type="component" value="Unassembled WGS sequence"/>
</dbReference>
<name>A0A317CB03_9GAMM</name>
<proteinExistence type="predicted"/>
<comment type="caution">
    <text evidence="6">The sequence shown here is derived from an EMBL/GenBank/DDBJ whole genome shotgun (WGS) entry which is preliminary data.</text>
</comment>
<sequence>MKKNLTQAYRDVRQYTEQLCKPLNVEDYVPQAVDYASPPKWHLAHVTWFFETMILQKHLEGYEVFNESFNFLFNSYYQTIGKRAMRAERGVMTRPTVGEVYQYRQHVDVYMAELLAGEVSQELEDLVVLGLNHEQQHQELLITDLKYVLALNPMAPVYRKDSNLVADHNADSEFEWLSFGQGVHSVGYQGNGFCFDNEQSVHNTYIQSFEISTSLVTNGEYLAFMKAGGYENFNHWLDEGWAWVNKFEVKSPLYWQEVDGEWFYYTLAGLQPVDPDAILSHVSFYEANAFAQWKGCRLPTEFEWEVAAPGLDWGKRWEWTSSAYLPYPNFAISEGAVGEYNGKFMVNQMVLRGASVATSEGHSRLSYRNFFHPYFQWQFSGIRLAK</sequence>
<dbReference type="PANTHER" id="PTHR23150">
    <property type="entry name" value="SULFATASE MODIFYING FACTOR 1, 2"/>
    <property type="match status" value="1"/>
</dbReference>
<dbReference type="InterPro" id="IPR005532">
    <property type="entry name" value="SUMF_dom"/>
</dbReference>
<evidence type="ECO:0000256" key="1">
    <source>
        <dbReference type="ARBA" id="ARBA00023002"/>
    </source>
</evidence>
<dbReference type="Gene3D" id="3.90.1580.10">
    <property type="entry name" value="paralog of FGE (formylglycine-generating enzyme)"/>
    <property type="match status" value="2"/>
</dbReference>
<keyword evidence="7" id="KW-1185">Reference proteome</keyword>
<accession>A0A317CB03</accession>
<dbReference type="SUPFAM" id="SSF56436">
    <property type="entry name" value="C-type lectin-like"/>
    <property type="match status" value="1"/>
</dbReference>
<evidence type="ECO:0000313" key="7">
    <source>
        <dbReference type="Proteomes" id="UP000245506"/>
    </source>
</evidence>
<dbReference type="AlphaFoldDB" id="A0A317CB03"/>
<keyword evidence="1" id="KW-0560">Oxidoreductase</keyword>
<dbReference type="InterPro" id="IPR016187">
    <property type="entry name" value="CTDL_fold"/>
</dbReference>
<dbReference type="PANTHER" id="PTHR23150:SF36">
    <property type="entry name" value="HERCYNINE OXYGENASE"/>
    <property type="match status" value="1"/>
</dbReference>
<dbReference type="Pfam" id="PF12867">
    <property type="entry name" value="DinB_2"/>
    <property type="match status" value="1"/>
</dbReference>
<dbReference type="InterPro" id="IPR042095">
    <property type="entry name" value="SUMF_sf"/>
</dbReference>
<keyword evidence="2" id="KW-0408">Iron</keyword>
<feature type="domain" description="DinB-like" evidence="5">
    <location>
        <begin position="9"/>
        <end position="140"/>
    </location>
</feature>
<dbReference type="InterPro" id="IPR051043">
    <property type="entry name" value="Sulfatase_Mod_Factor_Kinase"/>
</dbReference>
<dbReference type="InterPro" id="IPR017806">
    <property type="entry name" value="EgtB"/>
</dbReference>
<dbReference type="InterPro" id="IPR024775">
    <property type="entry name" value="DinB-like"/>
</dbReference>
<reference evidence="6 7" key="1">
    <citation type="submission" date="2018-05" db="EMBL/GenBank/DDBJ databases">
        <title>Leucothrix arctica sp. nov., isolated from Arctic seawater.</title>
        <authorList>
            <person name="Choi A."/>
            <person name="Baek K."/>
        </authorList>
    </citation>
    <scope>NUCLEOTIDE SEQUENCE [LARGE SCALE GENOMIC DNA]</scope>
    <source>
        <strain evidence="6 7">IMCC9719</strain>
    </source>
</reference>
<gene>
    <name evidence="6" type="ORF">DKT75_14490</name>
</gene>